<evidence type="ECO:0000256" key="7">
    <source>
        <dbReference type="ARBA" id="ARBA00023136"/>
    </source>
</evidence>
<evidence type="ECO:0000256" key="5">
    <source>
        <dbReference type="ARBA" id="ARBA00022692"/>
    </source>
</evidence>
<keyword evidence="5 10" id="KW-0812">Transmembrane</keyword>
<comment type="similarity">
    <text evidence="2 9">Belongs to the membrane-bound acyltransferase family.</text>
</comment>
<dbReference type="PANTHER" id="PTHR13285">
    <property type="entry name" value="ACYLTRANSFERASE"/>
    <property type="match status" value="1"/>
</dbReference>
<keyword evidence="7 9" id="KW-0472">Membrane</keyword>
<feature type="transmembrane region" description="Helical" evidence="10">
    <location>
        <begin position="83"/>
        <end position="99"/>
    </location>
</feature>
<feature type="transmembrane region" description="Helical" evidence="10">
    <location>
        <begin position="308"/>
        <end position="326"/>
    </location>
</feature>
<accession>A0A1T4M710</accession>
<name>A0A1T4M710_9ENTE</name>
<feature type="transmembrane region" description="Helical" evidence="10">
    <location>
        <begin position="364"/>
        <end position="389"/>
    </location>
</feature>
<comment type="subcellular location">
    <subcellularLocation>
        <location evidence="1">Cell membrane</location>
        <topology evidence="1">Multi-pass membrane protein</topology>
    </subcellularLocation>
</comment>
<evidence type="ECO:0000256" key="10">
    <source>
        <dbReference type="SAM" id="Phobius"/>
    </source>
</evidence>
<dbReference type="Proteomes" id="UP000190328">
    <property type="component" value="Unassembled WGS sequence"/>
</dbReference>
<comment type="function">
    <text evidence="9">O-acyltransferase that catalyzes D-alanylation of both teichoic acid and lipoteichoic acid (LTA). D-alanylation of LTA plays an important role in modulating the properties of the cell wall in Gram-positive bacteria, influencing the net charge of the cell wall. Catalyzes D-alanylation from DltC carrier protein.</text>
</comment>
<dbReference type="InterPro" id="IPR004299">
    <property type="entry name" value="MBOAT_fam"/>
</dbReference>
<comment type="pathway">
    <text evidence="9">Cell wall biogenesis; lipoteichoic acid biosynthesis.</text>
</comment>
<evidence type="ECO:0000256" key="4">
    <source>
        <dbReference type="ARBA" id="ARBA00022679"/>
    </source>
</evidence>
<dbReference type="EMBL" id="FUXI01000008">
    <property type="protein sequence ID" value="SJZ62646.1"/>
    <property type="molecule type" value="Genomic_DNA"/>
</dbReference>
<dbReference type="GO" id="GO:0070395">
    <property type="term" value="P:lipoteichoic acid biosynthetic process"/>
    <property type="evidence" value="ECO:0007669"/>
    <property type="project" value="UniProtKB-UniRule"/>
</dbReference>
<sequence>MFMIPYETPYYFVFLAILLIPYVVMMLLGKRMVWYQTLITLFFLYISFAGPHIQQGIALILYLIWQTVLIMSYLGYRKRKNSGVVFYLAVVLAILPLAISKIFPILHIADTLFAFLGISYLTFKSVQMIMETRDGLIKEINVFHLLQFLVFFPTISSGPIDRFRRFEKELNAPVERVKYIELLDKGTFYIFLGFLYNFLISYIINWKLMPHLQGNLLLTGSLKDLLLYMYAYGFNLFFNFAGYSLFAVGTSYLLGYETPMNFHYPFRAESIKDFWNRWHMSLSFWFRDYVYMRLTYLMVKKRWFKNRVTVSNLSYLGLFLLMGLWHGLTWYYVAYGLYHATLIIINDAWIRYKKKRKDKLPSNLLTRGLSIFITFHAVMLGFLIFSGILDKLWFK</sequence>
<evidence type="ECO:0000256" key="8">
    <source>
        <dbReference type="ARBA" id="ARBA00023315"/>
    </source>
</evidence>
<dbReference type="UniPathway" id="UPA00556"/>
<dbReference type="GO" id="GO:0016746">
    <property type="term" value="F:acyltransferase activity"/>
    <property type="evidence" value="ECO:0007669"/>
    <property type="project" value="UniProtKB-KW"/>
</dbReference>
<dbReference type="STRING" id="263852.SAMN02745116_00976"/>
<feature type="transmembrane region" description="Helical" evidence="10">
    <location>
        <begin position="225"/>
        <end position="254"/>
    </location>
</feature>
<evidence type="ECO:0000313" key="12">
    <source>
        <dbReference type="Proteomes" id="UP000190328"/>
    </source>
</evidence>
<gene>
    <name evidence="11" type="ORF">SAMN02745116_00976</name>
</gene>
<feature type="transmembrane region" description="Helical" evidence="10">
    <location>
        <begin position="186"/>
        <end position="204"/>
    </location>
</feature>
<dbReference type="InterPro" id="IPR024194">
    <property type="entry name" value="Ac/AlaTfrase_AlgI/DltB"/>
</dbReference>
<keyword evidence="8 9" id="KW-0012">Acyltransferase</keyword>
<reference evidence="11 12" key="1">
    <citation type="submission" date="2017-02" db="EMBL/GenBank/DDBJ databases">
        <authorList>
            <person name="Peterson S.W."/>
        </authorList>
    </citation>
    <scope>NUCLEOTIDE SEQUENCE [LARGE SCALE GENOMIC DNA]</scope>
    <source>
        <strain evidence="11 12">ATCC BAA-1030</strain>
    </source>
</reference>
<dbReference type="PIRSF" id="PIRSF016636">
    <property type="entry name" value="AlgI_DltB"/>
    <property type="match status" value="1"/>
</dbReference>
<dbReference type="AlphaFoldDB" id="A0A1T4M710"/>
<keyword evidence="4 9" id="KW-0808">Transferase</keyword>
<evidence type="ECO:0000256" key="1">
    <source>
        <dbReference type="ARBA" id="ARBA00004651"/>
    </source>
</evidence>
<dbReference type="EC" id="2.3.1.-" evidence="9"/>
<dbReference type="GO" id="GO:0005886">
    <property type="term" value="C:plasma membrane"/>
    <property type="evidence" value="ECO:0007669"/>
    <property type="project" value="UniProtKB-SubCell"/>
</dbReference>
<dbReference type="Pfam" id="PF03062">
    <property type="entry name" value="MBOAT"/>
    <property type="match status" value="1"/>
</dbReference>
<feature type="transmembrane region" description="Helical" evidence="10">
    <location>
        <begin position="12"/>
        <end position="28"/>
    </location>
</feature>
<dbReference type="InterPro" id="IPR024024">
    <property type="entry name" value="DltB"/>
</dbReference>
<feature type="transmembrane region" description="Helical" evidence="10">
    <location>
        <begin position="332"/>
        <end position="352"/>
    </location>
</feature>
<evidence type="ECO:0000256" key="3">
    <source>
        <dbReference type="ARBA" id="ARBA00022475"/>
    </source>
</evidence>
<protein>
    <recommendedName>
        <fullName evidence="9">Teichoic acid D-alanyltransferase</fullName>
        <ecNumber evidence="9">2.3.1.-</ecNumber>
    </recommendedName>
</protein>
<feature type="transmembrane region" description="Helical" evidence="10">
    <location>
        <begin position="105"/>
        <end position="123"/>
    </location>
</feature>
<dbReference type="InterPro" id="IPR051085">
    <property type="entry name" value="MB_O-acyltransferase"/>
</dbReference>
<feature type="transmembrane region" description="Helical" evidence="10">
    <location>
        <begin position="56"/>
        <end position="76"/>
    </location>
</feature>
<dbReference type="PIRSF" id="PIRSF500216">
    <property type="entry name" value="DltB"/>
    <property type="match status" value="1"/>
</dbReference>
<evidence type="ECO:0000313" key="11">
    <source>
        <dbReference type="EMBL" id="SJZ62646.1"/>
    </source>
</evidence>
<dbReference type="RefSeq" id="WP_078806901.1">
    <property type="nucleotide sequence ID" value="NZ_FUXI01000008.1"/>
</dbReference>
<keyword evidence="6 10" id="KW-1133">Transmembrane helix</keyword>
<dbReference type="NCBIfam" id="TIGR04091">
    <property type="entry name" value="LTA_dltB"/>
    <property type="match status" value="1"/>
</dbReference>
<evidence type="ECO:0000256" key="9">
    <source>
        <dbReference type="PIRNR" id="PIRNR016636"/>
    </source>
</evidence>
<keyword evidence="3 9" id="KW-1003">Cell membrane</keyword>
<evidence type="ECO:0000256" key="2">
    <source>
        <dbReference type="ARBA" id="ARBA00010323"/>
    </source>
</evidence>
<feature type="transmembrane region" description="Helical" evidence="10">
    <location>
        <begin position="33"/>
        <end position="50"/>
    </location>
</feature>
<evidence type="ECO:0000256" key="6">
    <source>
        <dbReference type="ARBA" id="ARBA00022989"/>
    </source>
</evidence>
<proteinExistence type="inferred from homology"/>
<keyword evidence="12" id="KW-1185">Reference proteome</keyword>
<dbReference type="PANTHER" id="PTHR13285:SF23">
    <property type="entry name" value="TEICHOIC ACID D-ALANYLTRANSFERASE"/>
    <property type="match status" value="1"/>
</dbReference>
<organism evidence="11 12">
    <name type="scientific">Pilibacter termitis</name>
    <dbReference type="NCBI Taxonomy" id="263852"/>
    <lineage>
        <taxon>Bacteria</taxon>
        <taxon>Bacillati</taxon>
        <taxon>Bacillota</taxon>
        <taxon>Bacilli</taxon>
        <taxon>Lactobacillales</taxon>
        <taxon>Enterococcaceae</taxon>
        <taxon>Pilibacter</taxon>
    </lineage>
</organism>
<dbReference type="OrthoDB" id="9805788at2"/>